<protein>
    <submittedName>
        <fullName evidence="2">Uncharacterized protein</fullName>
    </submittedName>
</protein>
<evidence type="ECO:0000313" key="3">
    <source>
        <dbReference type="Proteomes" id="UP000559027"/>
    </source>
</evidence>
<keyword evidence="3" id="KW-1185">Reference proteome</keyword>
<name>A0A8H5LHF7_9AGAR</name>
<evidence type="ECO:0000313" key="2">
    <source>
        <dbReference type="EMBL" id="KAF5357262.1"/>
    </source>
</evidence>
<keyword evidence="1" id="KW-0175">Coiled coil</keyword>
<gene>
    <name evidence="2" type="ORF">D9756_006496</name>
</gene>
<proteinExistence type="predicted"/>
<reference evidence="2 3" key="1">
    <citation type="journal article" date="2020" name="ISME J.">
        <title>Uncovering the hidden diversity of litter-decomposition mechanisms in mushroom-forming fungi.</title>
        <authorList>
            <person name="Floudas D."/>
            <person name="Bentzer J."/>
            <person name="Ahren D."/>
            <person name="Johansson T."/>
            <person name="Persson P."/>
            <person name="Tunlid A."/>
        </authorList>
    </citation>
    <scope>NUCLEOTIDE SEQUENCE [LARGE SCALE GENOMIC DNA]</scope>
    <source>
        <strain evidence="2 3">CBS 146.42</strain>
    </source>
</reference>
<feature type="coiled-coil region" evidence="1">
    <location>
        <begin position="67"/>
        <end position="101"/>
    </location>
</feature>
<sequence length="143" mass="17118">MTFTTLPPPPLIHPEPDTHQHIESPWRTIHSAADELVQLFSRELEDRISRERDLMYQHYSSEREKIYRDIQQEREALGQIKAELERQVQREREQVQRERAMRFESEKLLREENEALRISVLQLQATLDTLQIRKADGLRAFSN</sequence>
<comment type="caution">
    <text evidence="2">The sequence shown here is derived from an EMBL/GenBank/DDBJ whole genome shotgun (WGS) entry which is preliminary data.</text>
</comment>
<organism evidence="2 3">
    <name type="scientific">Leucocoprinus leucothites</name>
    <dbReference type="NCBI Taxonomy" id="201217"/>
    <lineage>
        <taxon>Eukaryota</taxon>
        <taxon>Fungi</taxon>
        <taxon>Dikarya</taxon>
        <taxon>Basidiomycota</taxon>
        <taxon>Agaricomycotina</taxon>
        <taxon>Agaricomycetes</taxon>
        <taxon>Agaricomycetidae</taxon>
        <taxon>Agaricales</taxon>
        <taxon>Agaricineae</taxon>
        <taxon>Agaricaceae</taxon>
        <taxon>Leucocoprinus</taxon>
    </lineage>
</organism>
<dbReference type="EMBL" id="JAACJO010000006">
    <property type="protein sequence ID" value="KAF5357262.1"/>
    <property type="molecule type" value="Genomic_DNA"/>
</dbReference>
<evidence type="ECO:0000256" key="1">
    <source>
        <dbReference type="SAM" id="Coils"/>
    </source>
</evidence>
<dbReference type="AlphaFoldDB" id="A0A8H5LHF7"/>
<dbReference type="Proteomes" id="UP000559027">
    <property type="component" value="Unassembled WGS sequence"/>
</dbReference>
<accession>A0A8H5LHF7</accession>
<dbReference type="OrthoDB" id="10550232at2759"/>